<dbReference type="GO" id="GO:0009244">
    <property type="term" value="P:lipopolysaccharide core region biosynthetic process"/>
    <property type="evidence" value="ECO:0007669"/>
    <property type="project" value="TreeGrafter"/>
</dbReference>
<dbReference type="SUPFAM" id="SSF53649">
    <property type="entry name" value="Alkaline phosphatase-like"/>
    <property type="match status" value="1"/>
</dbReference>
<dbReference type="InterPro" id="IPR058130">
    <property type="entry name" value="PEA_transf_C"/>
</dbReference>
<keyword evidence="3" id="KW-0997">Cell inner membrane</keyword>
<feature type="transmembrane region" description="Helical" evidence="8">
    <location>
        <begin position="59"/>
        <end position="78"/>
    </location>
</feature>
<evidence type="ECO:0000256" key="6">
    <source>
        <dbReference type="ARBA" id="ARBA00022989"/>
    </source>
</evidence>
<dbReference type="GO" id="GO:0005886">
    <property type="term" value="C:plasma membrane"/>
    <property type="evidence" value="ECO:0007669"/>
    <property type="project" value="UniProtKB-SubCell"/>
</dbReference>
<dbReference type="AlphaFoldDB" id="A0A3S0QSP6"/>
<keyword evidence="5 8" id="KW-0812">Transmembrane</keyword>
<evidence type="ECO:0000313" key="11">
    <source>
        <dbReference type="EMBL" id="RUL58500.1"/>
    </source>
</evidence>
<keyword evidence="12" id="KW-1185">Reference proteome</keyword>
<evidence type="ECO:0000256" key="1">
    <source>
        <dbReference type="ARBA" id="ARBA00004429"/>
    </source>
</evidence>
<dbReference type="GO" id="GO:0016776">
    <property type="term" value="F:phosphotransferase activity, phosphate group as acceptor"/>
    <property type="evidence" value="ECO:0007669"/>
    <property type="project" value="TreeGrafter"/>
</dbReference>
<comment type="subcellular location">
    <subcellularLocation>
        <location evidence="1">Cell inner membrane</location>
        <topology evidence="1">Multi-pass membrane protein</topology>
    </subcellularLocation>
</comment>
<dbReference type="EMBL" id="RYYU01000001">
    <property type="protein sequence ID" value="RUL58500.1"/>
    <property type="molecule type" value="Genomic_DNA"/>
</dbReference>
<evidence type="ECO:0000256" key="8">
    <source>
        <dbReference type="SAM" id="Phobius"/>
    </source>
</evidence>
<evidence type="ECO:0000256" key="5">
    <source>
        <dbReference type="ARBA" id="ARBA00022692"/>
    </source>
</evidence>
<dbReference type="Pfam" id="PF00884">
    <property type="entry name" value="Sulfatase"/>
    <property type="match status" value="1"/>
</dbReference>
<dbReference type="InterPro" id="IPR012549">
    <property type="entry name" value="EptA-like_N"/>
</dbReference>
<feature type="transmembrane region" description="Helical" evidence="8">
    <location>
        <begin position="85"/>
        <end position="107"/>
    </location>
</feature>
<feature type="domain" description="Sulfatase N-terminal" evidence="9">
    <location>
        <begin position="245"/>
        <end position="536"/>
    </location>
</feature>
<organism evidence="11 12">
    <name type="scientific">Prevotella koreensis</name>
    <dbReference type="NCBI Taxonomy" id="2490854"/>
    <lineage>
        <taxon>Bacteria</taxon>
        <taxon>Pseudomonadati</taxon>
        <taxon>Bacteroidota</taxon>
        <taxon>Bacteroidia</taxon>
        <taxon>Bacteroidales</taxon>
        <taxon>Prevotellaceae</taxon>
        <taxon>Prevotella</taxon>
    </lineage>
</organism>
<keyword evidence="2" id="KW-1003">Cell membrane</keyword>
<keyword evidence="4" id="KW-0808">Transferase</keyword>
<evidence type="ECO:0000313" key="12">
    <source>
        <dbReference type="Proteomes" id="UP000278983"/>
    </source>
</evidence>
<dbReference type="Gene3D" id="3.40.720.10">
    <property type="entry name" value="Alkaline Phosphatase, subunit A"/>
    <property type="match status" value="1"/>
</dbReference>
<evidence type="ECO:0000256" key="7">
    <source>
        <dbReference type="ARBA" id="ARBA00023136"/>
    </source>
</evidence>
<evidence type="ECO:0000259" key="9">
    <source>
        <dbReference type="Pfam" id="PF00884"/>
    </source>
</evidence>
<protein>
    <submittedName>
        <fullName evidence="11">DUF1705 domain-containing protein</fullName>
    </submittedName>
</protein>
<keyword evidence="6 8" id="KW-1133">Transmembrane helix</keyword>
<gene>
    <name evidence="11" type="ORF">EHV08_01100</name>
</gene>
<keyword evidence="7 8" id="KW-0472">Membrane</keyword>
<dbReference type="InterPro" id="IPR017850">
    <property type="entry name" value="Alkaline_phosphatase_core_sf"/>
</dbReference>
<feature type="transmembrane region" description="Helical" evidence="8">
    <location>
        <begin position="27"/>
        <end position="47"/>
    </location>
</feature>
<comment type="caution">
    <text evidence="11">The sequence shown here is derived from an EMBL/GenBank/DDBJ whole genome shotgun (WGS) entry which is preliminary data.</text>
</comment>
<evidence type="ECO:0000256" key="2">
    <source>
        <dbReference type="ARBA" id="ARBA00022475"/>
    </source>
</evidence>
<dbReference type="Pfam" id="PF08019">
    <property type="entry name" value="EptA_B_N"/>
    <property type="match status" value="1"/>
</dbReference>
<dbReference type="CDD" id="cd16017">
    <property type="entry name" value="LptA"/>
    <property type="match status" value="1"/>
</dbReference>
<proteinExistence type="predicted"/>
<dbReference type="Proteomes" id="UP000278983">
    <property type="component" value="Unassembled WGS sequence"/>
</dbReference>
<evidence type="ECO:0000256" key="4">
    <source>
        <dbReference type="ARBA" id="ARBA00022679"/>
    </source>
</evidence>
<accession>A0A3S0QSP6</accession>
<evidence type="ECO:0000256" key="3">
    <source>
        <dbReference type="ARBA" id="ARBA00022519"/>
    </source>
</evidence>
<feature type="domain" description="Phosphoethanolamine transferase N-terminal" evidence="10">
    <location>
        <begin position="69"/>
        <end position="185"/>
    </location>
</feature>
<sequence length="575" mass="67108">MHNNRLWNKFMKFPIFFNKTFEAIKQFVSNNITFIIVMVCCNLPVLITYENVWNKFELFSYIFAVNTLVALLFSAIPWKRVRLSVKIFIIVLSVLSFYLDAYFSMIYNGVPDQSVIEIVLETNPAEALGYIKAYMMNIWLYVVFVVSLLVLFAIMRYAGNLRNIRGVITGISLFIMFGTIMALVKIVSEKMNRDMTTYRHVRYEACSVLGKTLFLIKAISSQNAISKMENKTAKPNILKNESSIPYVVYILGESFSRHHLGLYGYHLDTTPLLDAKEKQGNLIKFTDVISSEPVTRKSLAKMFTFYRRGMKGEWYENTDLFTILRAAGYHTTWISNQEYSGKHANTAHFYAKRCNENAYTMYRQMNSYTLSEPHDETMLPYLDSTLIKSHKKNFVLLHMIGAHQLYSARYPESRRKFTTAMEFGSNDMVKSEKADYDNAVLYNDSVINEIINRFENKNAIVIFTPDHGEDVMEINLKAPGHYELNPNVHMVEIPMMIWVSNKFQAAYPELVARIRRSKDRPFMTDDMIHTLLDLIQIRTKEFNERLSLINDKYDTKRVRYCGDKIYQRKEKRLSN</sequence>
<feature type="transmembrane region" description="Helical" evidence="8">
    <location>
        <begin position="138"/>
        <end position="155"/>
    </location>
</feature>
<dbReference type="PANTHER" id="PTHR30443:SF2">
    <property type="entry name" value="PHOSPHOETHANOLAMINE TRANSFERASE EPTC"/>
    <property type="match status" value="1"/>
</dbReference>
<dbReference type="PANTHER" id="PTHR30443">
    <property type="entry name" value="INNER MEMBRANE PROTEIN"/>
    <property type="match status" value="1"/>
</dbReference>
<reference evidence="11 12" key="1">
    <citation type="submission" date="2018-12" db="EMBL/GenBank/DDBJ databases">
        <title>Genome sequencing of Prevotella sp. KCOM 3155 (= JS262).</title>
        <authorList>
            <person name="Kook J.-K."/>
            <person name="Park S.-N."/>
            <person name="Lim Y.K."/>
        </authorList>
    </citation>
    <scope>NUCLEOTIDE SEQUENCE [LARGE SCALE GENOMIC DNA]</scope>
    <source>
        <strain evidence="11 12">KCOM 3155</strain>
    </source>
</reference>
<name>A0A3S0QSP6_9BACT</name>
<feature type="transmembrane region" description="Helical" evidence="8">
    <location>
        <begin position="167"/>
        <end position="187"/>
    </location>
</feature>
<evidence type="ECO:0000259" key="10">
    <source>
        <dbReference type="Pfam" id="PF08019"/>
    </source>
</evidence>
<dbReference type="InterPro" id="IPR000917">
    <property type="entry name" value="Sulfatase_N"/>
</dbReference>
<dbReference type="InterPro" id="IPR040423">
    <property type="entry name" value="PEA_transferase"/>
</dbReference>